<organism evidence="1 2">
    <name type="scientific">Romanomermis culicivorax</name>
    <name type="common">Nematode worm</name>
    <dbReference type="NCBI Taxonomy" id="13658"/>
    <lineage>
        <taxon>Eukaryota</taxon>
        <taxon>Metazoa</taxon>
        <taxon>Ecdysozoa</taxon>
        <taxon>Nematoda</taxon>
        <taxon>Enoplea</taxon>
        <taxon>Dorylaimia</taxon>
        <taxon>Mermithida</taxon>
        <taxon>Mermithoidea</taxon>
        <taxon>Mermithidae</taxon>
        <taxon>Romanomermis</taxon>
    </lineage>
</organism>
<name>A0A915JC61_ROMCU</name>
<dbReference type="AlphaFoldDB" id="A0A915JC61"/>
<keyword evidence="1" id="KW-1185">Reference proteome</keyword>
<proteinExistence type="predicted"/>
<protein>
    <submittedName>
        <fullName evidence="2">Uncharacterized protein</fullName>
    </submittedName>
</protein>
<evidence type="ECO:0000313" key="1">
    <source>
        <dbReference type="Proteomes" id="UP000887565"/>
    </source>
</evidence>
<accession>A0A915JC61</accession>
<dbReference type="WBParaSite" id="nRc.2.0.1.t23380-RA">
    <property type="protein sequence ID" value="nRc.2.0.1.t23380-RA"/>
    <property type="gene ID" value="nRc.2.0.1.g23380"/>
</dbReference>
<sequence length="159" mass="17763">MGQLPKKAGTKFAKSLCVLRNNSDFLSISRISVPPSDASLILREKKLQKNYLEIVITAHPKYLVDHSGPTFIDEKFSDIRALHRLSRDAPSDTIQDINDYGEAKQCSIWEHLLYHRAVTTMLLVESKLTIGLLLVGSSAMRKMVSSSIIRFGSNLLSFG</sequence>
<reference evidence="2" key="1">
    <citation type="submission" date="2022-11" db="UniProtKB">
        <authorList>
            <consortium name="WormBaseParasite"/>
        </authorList>
    </citation>
    <scope>IDENTIFICATION</scope>
</reference>
<dbReference type="Proteomes" id="UP000887565">
    <property type="component" value="Unplaced"/>
</dbReference>
<evidence type="ECO:0000313" key="2">
    <source>
        <dbReference type="WBParaSite" id="nRc.2.0.1.t23380-RA"/>
    </source>
</evidence>